<reference evidence="2 3" key="2">
    <citation type="journal article" date="2015" name="PLoS ONE">
        <title>Whole-Genome Optical Mapping and Finished Genome Sequence of Sphingobacterium deserti sp. nov., a New Species Isolated from the Western Desert of China.</title>
        <authorList>
            <person name="Teng C."/>
            <person name="Zhou Z."/>
            <person name="Molnar I."/>
            <person name="Li X."/>
            <person name="Tang R."/>
            <person name="Chen M."/>
            <person name="Wang L."/>
            <person name="Su S."/>
            <person name="Zhang W."/>
            <person name="Lin M."/>
        </authorList>
    </citation>
    <scope>NUCLEOTIDE SEQUENCE [LARGE SCALE GENOMIC DNA]</scope>
    <source>
        <strain evidence="3">ACCC05744</strain>
    </source>
</reference>
<name>A0A0B8SYU0_9SPHI</name>
<dbReference type="STRING" id="1229276.DI53_3845"/>
<dbReference type="EMBL" id="JJMU01000072">
    <property type="protein sequence ID" value="KGE12356.1"/>
    <property type="molecule type" value="Genomic_DNA"/>
</dbReference>
<organism evidence="2 3">
    <name type="scientific">Sphingobacterium deserti</name>
    <dbReference type="NCBI Taxonomy" id="1229276"/>
    <lineage>
        <taxon>Bacteria</taxon>
        <taxon>Pseudomonadati</taxon>
        <taxon>Bacteroidota</taxon>
        <taxon>Sphingobacteriia</taxon>
        <taxon>Sphingobacteriales</taxon>
        <taxon>Sphingobacteriaceae</taxon>
        <taxon>Sphingobacterium</taxon>
    </lineage>
</organism>
<evidence type="ECO:0000313" key="3">
    <source>
        <dbReference type="Proteomes" id="UP000031802"/>
    </source>
</evidence>
<keyword evidence="1" id="KW-0812">Transmembrane</keyword>
<feature type="transmembrane region" description="Helical" evidence="1">
    <location>
        <begin position="31"/>
        <end position="54"/>
    </location>
</feature>
<keyword evidence="1" id="KW-1133">Transmembrane helix</keyword>
<dbReference type="Proteomes" id="UP000031802">
    <property type="component" value="Unassembled WGS sequence"/>
</dbReference>
<protein>
    <recommendedName>
        <fullName evidence="4">Alanyl-tRNA synthetase</fullName>
    </recommendedName>
</protein>
<sequence length="58" mass="6587">MFLQQAQLKNSLHLLMSETKEKKSKLWLKRAGIGAFMFFLLKGIAWLVVFALAAKSCT</sequence>
<keyword evidence="1" id="KW-0472">Membrane</keyword>
<comment type="caution">
    <text evidence="2">The sequence shown here is derived from an EMBL/GenBank/DDBJ whole genome shotgun (WGS) entry which is preliminary data.</text>
</comment>
<proteinExistence type="predicted"/>
<evidence type="ECO:0000313" key="2">
    <source>
        <dbReference type="EMBL" id="KGE12356.1"/>
    </source>
</evidence>
<evidence type="ECO:0008006" key="4">
    <source>
        <dbReference type="Google" id="ProtNLM"/>
    </source>
</evidence>
<accession>A0A0B8SYU0</accession>
<evidence type="ECO:0000256" key="1">
    <source>
        <dbReference type="SAM" id="Phobius"/>
    </source>
</evidence>
<dbReference type="PATRIC" id="fig|1229276.3.peg.3980"/>
<dbReference type="AlphaFoldDB" id="A0A0B8SYU0"/>
<reference evidence="3" key="1">
    <citation type="submission" date="2014-04" db="EMBL/GenBank/DDBJ databases">
        <title>Whole-Genome optical mapping and complete genome sequence of Sphingobacterium deserti sp. nov., a new spaces isolated from desert in the west of China.</title>
        <authorList>
            <person name="Teng C."/>
            <person name="Zhou Z."/>
            <person name="Li X."/>
            <person name="Chen M."/>
            <person name="Lin M."/>
            <person name="Wang L."/>
            <person name="Su S."/>
            <person name="Zhang C."/>
            <person name="Zhang W."/>
        </authorList>
    </citation>
    <scope>NUCLEOTIDE SEQUENCE [LARGE SCALE GENOMIC DNA]</scope>
    <source>
        <strain evidence="3">ACCC05744</strain>
    </source>
</reference>
<keyword evidence="3" id="KW-1185">Reference proteome</keyword>
<gene>
    <name evidence="2" type="ORF">DI53_3845</name>
</gene>